<dbReference type="PATRIC" id="fig|1003195.29.peg.2400"/>
<dbReference type="KEGG" id="scy:SCATT_23940"/>
<proteinExistence type="predicted"/>
<protein>
    <submittedName>
        <fullName evidence="1">Uncharacterized protein</fullName>
    </submittedName>
</protein>
<reference evidence="2" key="1">
    <citation type="submission" date="2011-12" db="EMBL/GenBank/DDBJ databases">
        <title>Complete genome sequence of Streptomyces cattleya strain DSM 46488.</title>
        <authorList>
            <person name="Ou H.-Y."/>
            <person name="Li P."/>
            <person name="Zhao C."/>
            <person name="O'Hagan D."/>
            <person name="Deng Z."/>
        </authorList>
    </citation>
    <scope>NUCLEOTIDE SEQUENCE [LARGE SCALE GENOMIC DNA]</scope>
    <source>
        <strain evidence="2">ATCC 35852 / DSM 46488 / JCM 4925 / NBRC 14057 / NRRL 8057</strain>
    </source>
</reference>
<accession>G8WS05</accession>
<evidence type="ECO:0000313" key="2">
    <source>
        <dbReference type="Proteomes" id="UP000007842"/>
    </source>
</evidence>
<dbReference type="EMBL" id="CP003219">
    <property type="protein sequence ID" value="AEW94765.1"/>
    <property type="molecule type" value="Genomic_DNA"/>
</dbReference>
<name>G8WS05_STREN</name>
<evidence type="ECO:0000313" key="1">
    <source>
        <dbReference type="EMBL" id="AEW94765.1"/>
    </source>
</evidence>
<keyword evidence="2" id="KW-1185">Reference proteome</keyword>
<dbReference type="Proteomes" id="UP000007842">
    <property type="component" value="Chromosome"/>
</dbReference>
<dbReference type="HOGENOM" id="CLU_3296988_0_0_11"/>
<organism evidence="1 2">
    <name type="scientific">Streptantibioticus cattleyicolor (strain ATCC 35852 / DSM 46488 / JCM 4925 / NBRC 14057 / NRRL 8057)</name>
    <name type="common">Streptomyces cattleya</name>
    <dbReference type="NCBI Taxonomy" id="1003195"/>
    <lineage>
        <taxon>Bacteria</taxon>
        <taxon>Bacillati</taxon>
        <taxon>Actinomycetota</taxon>
        <taxon>Actinomycetes</taxon>
        <taxon>Kitasatosporales</taxon>
        <taxon>Streptomycetaceae</taxon>
        <taxon>Streptantibioticus</taxon>
    </lineage>
</organism>
<dbReference type="AlphaFoldDB" id="G8WS05"/>
<gene>
    <name evidence="1" type="ordered locus">SCATT_23940</name>
</gene>
<sequence length="40" mass="3977">MTATARAGVPHFMAAATTTTASSSTNAAVITRVRVLGSTP</sequence>